<dbReference type="Proteomes" id="UP001500928">
    <property type="component" value="Unassembled WGS sequence"/>
</dbReference>
<dbReference type="EMBL" id="BAABHO010000010">
    <property type="protein sequence ID" value="GAA4783794.1"/>
    <property type="molecule type" value="Genomic_DNA"/>
</dbReference>
<evidence type="ECO:0000313" key="2">
    <source>
        <dbReference type="EMBL" id="GAA4783794.1"/>
    </source>
</evidence>
<gene>
    <name evidence="2" type="ORF">GCM10023200_16630</name>
</gene>
<dbReference type="RefSeq" id="WP_345412881.1">
    <property type="nucleotide sequence ID" value="NZ_BAABHO010000010.1"/>
</dbReference>
<sequence length="121" mass="13219">MEPKDAELYDQLVGYLAAEGAVEEDTDAGVVTLTEFDHQPLAQPLHLHVTPTSLGRHLRTGASDAAVVWADVPPVEAAWRLFLVRLEAAVRTAKTGETELVLDPSGVRSQRPDQPPRRSSR</sequence>
<reference evidence="3" key="1">
    <citation type="journal article" date="2019" name="Int. J. Syst. Evol. Microbiol.">
        <title>The Global Catalogue of Microorganisms (GCM) 10K type strain sequencing project: providing services to taxonomists for standard genome sequencing and annotation.</title>
        <authorList>
            <consortium name="The Broad Institute Genomics Platform"/>
            <consortium name="The Broad Institute Genome Sequencing Center for Infectious Disease"/>
            <person name="Wu L."/>
            <person name="Ma J."/>
        </authorList>
    </citation>
    <scope>NUCLEOTIDE SEQUENCE [LARGE SCALE GENOMIC DNA]</scope>
    <source>
        <strain evidence="3">JCM 17979</strain>
    </source>
</reference>
<evidence type="ECO:0000256" key="1">
    <source>
        <dbReference type="SAM" id="MobiDB-lite"/>
    </source>
</evidence>
<keyword evidence="3" id="KW-1185">Reference proteome</keyword>
<feature type="compositionally biased region" description="Basic and acidic residues" evidence="1">
    <location>
        <begin position="110"/>
        <end position="121"/>
    </location>
</feature>
<accession>A0ABP9AN26</accession>
<proteinExistence type="predicted"/>
<evidence type="ECO:0000313" key="3">
    <source>
        <dbReference type="Proteomes" id="UP001500928"/>
    </source>
</evidence>
<name>A0ABP9AN26_9PSEU</name>
<organism evidence="2 3">
    <name type="scientific">Actinomycetospora chlora</name>
    <dbReference type="NCBI Taxonomy" id="663608"/>
    <lineage>
        <taxon>Bacteria</taxon>
        <taxon>Bacillati</taxon>
        <taxon>Actinomycetota</taxon>
        <taxon>Actinomycetes</taxon>
        <taxon>Pseudonocardiales</taxon>
        <taxon>Pseudonocardiaceae</taxon>
        <taxon>Actinomycetospora</taxon>
    </lineage>
</organism>
<feature type="region of interest" description="Disordered" evidence="1">
    <location>
        <begin position="95"/>
        <end position="121"/>
    </location>
</feature>
<comment type="caution">
    <text evidence="2">The sequence shown here is derived from an EMBL/GenBank/DDBJ whole genome shotgun (WGS) entry which is preliminary data.</text>
</comment>
<protein>
    <submittedName>
        <fullName evidence="2">Uncharacterized protein</fullName>
    </submittedName>
</protein>